<gene>
    <name evidence="2" type="primary">CELF2</name>
</gene>
<feature type="non-terminal residue" evidence="2">
    <location>
        <position position="77"/>
    </location>
</feature>
<organism evidence="2">
    <name type="scientific">Nothobranchius kadleci</name>
    <name type="common">African annual killifish</name>
    <dbReference type="NCBI Taxonomy" id="1051664"/>
    <lineage>
        <taxon>Eukaryota</taxon>
        <taxon>Metazoa</taxon>
        <taxon>Chordata</taxon>
        <taxon>Craniata</taxon>
        <taxon>Vertebrata</taxon>
        <taxon>Euteleostomi</taxon>
        <taxon>Actinopterygii</taxon>
        <taxon>Neopterygii</taxon>
        <taxon>Teleostei</taxon>
        <taxon>Neoteleostei</taxon>
        <taxon>Acanthomorphata</taxon>
        <taxon>Ovalentaria</taxon>
        <taxon>Atherinomorphae</taxon>
        <taxon>Cyprinodontiformes</taxon>
        <taxon>Nothobranchiidae</taxon>
        <taxon>Nothobranchius</taxon>
    </lineage>
</organism>
<protein>
    <submittedName>
        <fullName evidence="2">Cugbp, Elav-like family member 2</fullName>
    </submittedName>
</protein>
<proteinExistence type="predicted"/>
<keyword evidence="1" id="KW-0812">Transmembrane</keyword>
<feature type="transmembrane region" description="Helical" evidence="1">
    <location>
        <begin position="12"/>
        <end position="33"/>
    </location>
</feature>
<keyword evidence="1" id="KW-1133">Transmembrane helix</keyword>
<evidence type="ECO:0000256" key="1">
    <source>
        <dbReference type="SAM" id="Phobius"/>
    </source>
</evidence>
<sequence>HKHTHTHKPPLVTFFVPSVHPSISLFTTLPLFIHIQTTSSLVEFLLFLLHIFMLFYVFFVCPSPPYVYPFQKKFKRL</sequence>
<name>A0A1A8BBA5_NOTKA</name>
<dbReference type="EMBL" id="HADZ01000896">
    <property type="protein sequence ID" value="SBP64837.1"/>
    <property type="molecule type" value="Transcribed_RNA"/>
</dbReference>
<evidence type="ECO:0000313" key="2">
    <source>
        <dbReference type="EMBL" id="SBP64837.1"/>
    </source>
</evidence>
<accession>A0A1A8BBA5</accession>
<reference evidence="2" key="2">
    <citation type="submission" date="2016-06" db="EMBL/GenBank/DDBJ databases">
        <title>The genome of a short-lived fish provides insights into sex chromosome evolution and the genetic control of aging.</title>
        <authorList>
            <person name="Reichwald K."/>
            <person name="Felder M."/>
            <person name="Petzold A."/>
            <person name="Koch P."/>
            <person name="Groth M."/>
            <person name="Platzer M."/>
        </authorList>
    </citation>
    <scope>NUCLEOTIDE SEQUENCE</scope>
    <source>
        <tissue evidence="2">Brain</tissue>
    </source>
</reference>
<reference evidence="2" key="1">
    <citation type="submission" date="2016-05" db="EMBL/GenBank/DDBJ databases">
        <authorList>
            <person name="Lavstsen T."/>
            <person name="Jespersen J.S."/>
        </authorList>
    </citation>
    <scope>NUCLEOTIDE SEQUENCE</scope>
    <source>
        <tissue evidence="2">Brain</tissue>
    </source>
</reference>
<dbReference type="AlphaFoldDB" id="A0A1A8BBA5"/>
<feature type="transmembrane region" description="Helical" evidence="1">
    <location>
        <begin position="45"/>
        <end position="68"/>
    </location>
</feature>
<feature type="non-terminal residue" evidence="2">
    <location>
        <position position="1"/>
    </location>
</feature>
<keyword evidence="1" id="KW-0472">Membrane</keyword>